<dbReference type="WBParaSite" id="nRc.2.0.1.t31529-RA">
    <property type="protein sequence ID" value="nRc.2.0.1.t31529-RA"/>
    <property type="gene ID" value="nRc.2.0.1.g31529"/>
</dbReference>
<reference evidence="2" key="1">
    <citation type="submission" date="2022-11" db="UniProtKB">
        <authorList>
            <consortium name="WormBaseParasite"/>
        </authorList>
    </citation>
    <scope>IDENTIFICATION</scope>
</reference>
<evidence type="ECO:0000313" key="2">
    <source>
        <dbReference type="WBParaSite" id="nRc.2.0.1.t31529-RA"/>
    </source>
</evidence>
<sequence length="57" mass="6606">MAPRPKILRTISKFLGTTKMTNKVCRPINNKYINAKCCEEQCRKNNSSNKDFLAEEK</sequence>
<keyword evidence="1" id="KW-1185">Reference proteome</keyword>
<dbReference type="Proteomes" id="UP000887565">
    <property type="component" value="Unplaced"/>
</dbReference>
<accession>A0A915JZP9</accession>
<proteinExistence type="predicted"/>
<protein>
    <submittedName>
        <fullName evidence="2">Uncharacterized protein</fullName>
    </submittedName>
</protein>
<name>A0A915JZP9_ROMCU</name>
<evidence type="ECO:0000313" key="1">
    <source>
        <dbReference type="Proteomes" id="UP000887565"/>
    </source>
</evidence>
<organism evidence="1 2">
    <name type="scientific">Romanomermis culicivorax</name>
    <name type="common">Nematode worm</name>
    <dbReference type="NCBI Taxonomy" id="13658"/>
    <lineage>
        <taxon>Eukaryota</taxon>
        <taxon>Metazoa</taxon>
        <taxon>Ecdysozoa</taxon>
        <taxon>Nematoda</taxon>
        <taxon>Enoplea</taxon>
        <taxon>Dorylaimia</taxon>
        <taxon>Mermithida</taxon>
        <taxon>Mermithoidea</taxon>
        <taxon>Mermithidae</taxon>
        <taxon>Romanomermis</taxon>
    </lineage>
</organism>
<dbReference type="AlphaFoldDB" id="A0A915JZP9"/>